<proteinExistence type="predicted"/>
<keyword evidence="2" id="KW-1185">Reference proteome</keyword>
<protein>
    <submittedName>
        <fullName evidence="1">Uncharacterized protein</fullName>
    </submittedName>
</protein>
<dbReference type="AlphaFoldDB" id="A0A1B0GJ31"/>
<dbReference type="Proteomes" id="UP000092461">
    <property type="component" value="Unassembled WGS sequence"/>
</dbReference>
<organism evidence="1 2">
    <name type="scientific">Lutzomyia longipalpis</name>
    <name type="common">Sand fly</name>
    <dbReference type="NCBI Taxonomy" id="7200"/>
    <lineage>
        <taxon>Eukaryota</taxon>
        <taxon>Metazoa</taxon>
        <taxon>Ecdysozoa</taxon>
        <taxon>Arthropoda</taxon>
        <taxon>Hexapoda</taxon>
        <taxon>Insecta</taxon>
        <taxon>Pterygota</taxon>
        <taxon>Neoptera</taxon>
        <taxon>Endopterygota</taxon>
        <taxon>Diptera</taxon>
        <taxon>Nematocera</taxon>
        <taxon>Psychodoidea</taxon>
        <taxon>Psychodidae</taxon>
        <taxon>Lutzomyia</taxon>
        <taxon>Lutzomyia</taxon>
    </lineage>
</organism>
<dbReference type="EnsemblMetazoa" id="LLOJ006014-RA">
    <property type="protein sequence ID" value="LLOJ006014-PA"/>
    <property type="gene ID" value="LLOJ006014"/>
</dbReference>
<sequence length="286" mass="32677">MEDAFDEVLKIIRTESRDGDKIVMKLFLEDNPNHRPIFIGIRPLSALNVDIIFAHLGKVQQSTTVFHSTDVLGVRAYLLHTMTGRGYSRNPSRMNPDEVRRFKNKSMIDVKPEKNCLPIALIFGMVLWGDNNVPVKLNKAAKELIMKISPSKFREDDIIFVITNLPGFFGLKYQCLDCDTLYCNGHVCPEKCKYCGQNPPCPNVASMVKCSSCHRRFRGQGCIDNHNISGICKKLKMCPQCFLTYDATKDHDCDKRKCLICFQNCTIPHYCHMQQYRNKTKANNTA</sequence>
<reference evidence="1" key="1">
    <citation type="submission" date="2020-05" db="UniProtKB">
        <authorList>
            <consortium name="EnsemblMetazoa"/>
        </authorList>
    </citation>
    <scope>IDENTIFICATION</scope>
    <source>
        <strain evidence="1">Jacobina</strain>
    </source>
</reference>
<dbReference type="VEuPathDB" id="VectorBase:LLOJ006014"/>
<evidence type="ECO:0000313" key="1">
    <source>
        <dbReference type="EnsemblMetazoa" id="LLOJ006014-PA"/>
    </source>
</evidence>
<dbReference type="VEuPathDB" id="VectorBase:LLONM1_005589"/>
<accession>A0A1B0GJ31</accession>
<evidence type="ECO:0000313" key="2">
    <source>
        <dbReference type="Proteomes" id="UP000092461"/>
    </source>
</evidence>
<dbReference type="EMBL" id="AJWK01019253">
    <property type="status" value="NOT_ANNOTATED_CDS"/>
    <property type="molecule type" value="Genomic_DNA"/>
</dbReference>
<name>A0A1B0GJ31_LUTLO</name>